<evidence type="ECO:0000256" key="6">
    <source>
        <dbReference type="ARBA" id="ARBA00023170"/>
    </source>
</evidence>
<feature type="region of interest" description="Disordered" evidence="10">
    <location>
        <begin position="431"/>
        <end position="474"/>
    </location>
</feature>
<evidence type="ECO:0000256" key="9">
    <source>
        <dbReference type="SAM" id="Coils"/>
    </source>
</evidence>
<comment type="subcellular location">
    <subcellularLocation>
        <location evidence="1">Membrane</location>
        <topology evidence="1">Multi-pass membrane protein</topology>
    </subcellularLocation>
</comment>
<gene>
    <name evidence="13" type="ORF">V1264_017205</name>
</gene>
<evidence type="ECO:0000256" key="3">
    <source>
        <dbReference type="ARBA" id="ARBA00022989"/>
    </source>
</evidence>
<keyword evidence="6" id="KW-0675">Receptor</keyword>
<evidence type="ECO:0000259" key="12">
    <source>
        <dbReference type="PROSITE" id="PS50259"/>
    </source>
</evidence>
<feature type="compositionally biased region" description="Polar residues" evidence="10">
    <location>
        <begin position="431"/>
        <end position="440"/>
    </location>
</feature>
<feature type="region of interest" description="Disordered" evidence="10">
    <location>
        <begin position="567"/>
        <end position="743"/>
    </location>
</feature>
<feature type="domain" description="G-protein coupled receptors family 3 profile" evidence="12">
    <location>
        <begin position="83"/>
        <end position="301"/>
    </location>
</feature>
<evidence type="ECO:0000313" key="14">
    <source>
        <dbReference type="Proteomes" id="UP001374579"/>
    </source>
</evidence>
<feature type="coiled-coil region" evidence="9">
    <location>
        <begin position="321"/>
        <end position="355"/>
    </location>
</feature>
<name>A0AAN9BGR7_9CAEN</name>
<keyword evidence="5 11" id="KW-0472">Membrane</keyword>
<keyword evidence="9" id="KW-0175">Coiled coil</keyword>
<dbReference type="InterPro" id="IPR002455">
    <property type="entry name" value="GPCR3_GABA-B"/>
</dbReference>
<dbReference type="PROSITE" id="PS50259">
    <property type="entry name" value="G_PROTEIN_RECEP_F3_4"/>
    <property type="match status" value="1"/>
</dbReference>
<proteinExistence type="predicted"/>
<feature type="compositionally biased region" description="Basic and acidic residues" evidence="10">
    <location>
        <begin position="441"/>
        <end position="469"/>
    </location>
</feature>
<dbReference type="GO" id="GO:0038039">
    <property type="term" value="C:G protein-coupled receptor heterodimeric complex"/>
    <property type="evidence" value="ECO:0007669"/>
    <property type="project" value="TreeGrafter"/>
</dbReference>
<dbReference type="Proteomes" id="UP001374579">
    <property type="component" value="Unassembled WGS sequence"/>
</dbReference>
<evidence type="ECO:0000256" key="1">
    <source>
        <dbReference type="ARBA" id="ARBA00004141"/>
    </source>
</evidence>
<keyword evidence="7" id="KW-0325">Glycoprotein</keyword>
<dbReference type="GO" id="GO:0004965">
    <property type="term" value="F:G protein-coupled GABA receptor activity"/>
    <property type="evidence" value="ECO:0007669"/>
    <property type="project" value="InterPro"/>
</dbReference>
<keyword evidence="3 11" id="KW-1133">Transmembrane helix</keyword>
<evidence type="ECO:0000256" key="7">
    <source>
        <dbReference type="ARBA" id="ARBA00023180"/>
    </source>
</evidence>
<reference evidence="13 14" key="1">
    <citation type="submission" date="2024-02" db="EMBL/GenBank/DDBJ databases">
        <title>Chromosome-scale genome assembly of the rough periwinkle Littorina saxatilis.</title>
        <authorList>
            <person name="De Jode A."/>
            <person name="Faria R."/>
            <person name="Formenti G."/>
            <person name="Sims Y."/>
            <person name="Smith T.P."/>
            <person name="Tracey A."/>
            <person name="Wood J.M.D."/>
            <person name="Zagrodzka Z.B."/>
            <person name="Johannesson K."/>
            <person name="Butlin R.K."/>
            <person name="Leder E.H."/>
        </authorList>
    </citation>
    <scope>NUCLEOTIDE SEQUENCE [LARGE SCALE GENOMIC DNA]</scope>
    <source>
        <strain evidence="13">Snail1</strain>
        <tissue evidence="13">Muscle</tissue>
    </source>
</reference>
<feature type="compositionally biased region" description="Basic residues" evidence="10">
    <location>
        <begin position="724"/>
        <end position="740"/>
    </location>
</feature>
<evidence type="ECO:0000256" key="10">
    <source>
        <dbReference type="SAM" id="MobiDB-lite"/>
    </source>
</evidence>
<feature type="region of interest" description="Disordered" evidence="10">
    <location>
        <begin position="381"/>
        <end position="414"/>
    </location>
</feature>
<protein>
    <recommendedName>
        <fullName evidence="12">G-protein coupled receptors family 3 profile domain-containing protein</fullName>
    </recommendedName>
</protein>
<keyword evidence="4" id="KW-0297">G-protein coupled receptor</keyword>
<evidence type="ECO:0000256" key="11">
    <source>
        <dbReference type="SAM" id="Phobius"/>
    </source>
</evidence>
<dbReference type="Pfam" id="PF00003">
    <property type="entry name" value="7tm_3"/>
    <property type="match status" value="1"/>
</dbReference>
<evidence type="ECO:0000313" key="13">
    <source>
        <dbReference type="EMBL" id="KAK7105881.1"/>
    </source>
</evidence>
<sequence>MAAYDERELSVGIVIEACALGFIGILISLSFFIFNVRLRSNRVIKMSSPILNLFIACGGILLSSCCVLYGMDYFLRDFTDAASAICQTRVGLLACGSTLLFGPMFLKSWRVHRLFKNAGKRRVVIKDSRLLLMTGGLLLVDIVLVVIWQTTDPLQFRPVLLYRQMEAETTITTTNNLNLTLARAYASQQPISRVHGCTSASAPSWLAAFLLLKMALLCYGLFLSWQTRAVALPSMNDSRCIVVSSLTTVTMAMVAISVSHVLYEQPNAVYACVVLSVWLCAVVSICMAFIPKATLWWRNPEAKGLRVSLTSTCSTLPLNPVEQLEDELGQAAAQNEVLRKSLEEKDTSLRQLQQHLTNAHKRLSHLGLNLDWIQDSGLDADLSSSDQEDTADPPSQETSVAVSTPAHNTRSSFTLGFDSRSIDEFSTSLPFLGNGSVSRNDNSRVDDFQGVHSHGESRKGSFPRLESRKGSSSALLEEEDVLEMCRDDGHDGRNAIIRQDSYSPLLPNISTSPGNNTMTSSEHVQFRRMTSYDEELHLNASGTFSGRINTNSDEFYHLREDKLLENSHPRGVTYRRESNVTEIPPSLSPSSRRQSHSENQPGPSSSRRQSCHSENQPGPSSSRRQSYMSESQPQQSPSRRHSCISENQSVFSSRRHSCVSDFQPASSARRQSCMSEMQPTLFPSNRRQNHLSDTHLFSQDSRRMSTFSDSGKATSTHSSDNAGHLHRRRQRRRHYRRRHSATSLNSLGKLAELRETIAKDLQHARSLSSVLGNSVSKELDSINRRNSRRRSSSTKSREDLAGSIVSSYGLEETSDTFFYVSSFLNVPSLQGASGDVSVLENDVLYPEDRHKGNVMSLFKLDPGHEEECGFEVRSNGDRIQDTTVNLQKEQSVFVEHNNAHTTNYRKSSPVECAAVRNERSKRRRNSSPPPRMGCHAQQRRESLPSAGLAPEVFTVQNARNPRFVQAGYAQTRSLYTIDTFI</sequence>
<keyword evidence="8" id="KW-0807">Transducer</keyword>
<feature type="transmembrane region" description="Helical" evidence="11">
    <location>
        <begin position="130"/>
        <end position="148"/>
    </location>
</feature>
<dbReference type="GO" id="GO:0007214">
    <property type="term" value="P:gamma-aminobutyric acid signaling pathway"/>
    <property type="evidence" value="ECO:0007669"/>
    <property type="project" value="TreeGrafter"/>
</dbReference>
<dbReference type="PANTHER" id="PTHR10519">
    <property type="entry name" value="GABA-B RECEPTOR"/>
    <property type="match status" value="1"/>
</dbReference>
<feature type="compositionally biased region" description="Polar residues" evidence="10">
    <location>
        <begin position="393"/>
        <end position="414"/>
    </location>
</feature>
<keyword evidence="14" id="KW-1185">Reference proteome</keyword>
<feature type="transmembrane region" description="Helical" evidence="11">
    <location>
        <begin position="50"/>
        <end position="70"/>
    </location>
</feature>
<feature type="compositionally biased region" description="Polar residues" evidence="10">
    <location>
        <begin position="663"/>
        <end position="686"/>
    </location>
</feature>
<feature type="region of interest" description="Disordered" evidence="10">
    <location>
        <begin position="778"/>
        <end position="800"/>
    </location>
</feature>
<accession>A0AAN9BGR7</accession>
<feature type="compositionally biased region" description="Low complexity" evidence="10">
    <location>
        <begin position="620"/>
        <end position="637"/>
    </location>
</feature>
<feature type="compositionally biased region" description="Polar residues" evidence="10">
    <location>
        <begin position="598"/>
        <end position="619"/>
    </location>
</feature>
<feature type="transmembrane region" description="Helical" evidence="11">
    <location>
        <begin position="12"/>
        <end position="38"/>
    </location>
</feature>
<dbReference type="CDD" id="cd15047">
    <property type="entry name" value="7tmC_GABA-B-like"/>
    <property type="match status" value="1"/>
</dbReference>
<feature type="compositionally biased region" description="Basic and acidic residues" evidence="10">
    <location>
        <begin position="567"/>
        <end position="579"/>
    </location>
</feature>
<feature type="transmembrane region" description="Helical" evidence="11">
    <location>
        <begin position="242"/>
        <end position="262"/>
    </location>
</feature>
<dbReference type="AlphaFoldDB" id="A0AAN9BGR7"/>
<evidence type="ECO:0000256" key="8">
    <source>
        <dbReference type="ARBA" id="ARBA00023224"/>
    </source>
</evidence>
<dbReference type="PANTHER" id="PTHR10519:SF20">
    <property type="entry name" value="G-PROTEIN COUPLED RECEPTOR 156-RELATED"/>
    <property type="match status" value="1"/>
</dbReference>
<feature type="transmembrane region" description="Helical" evidence="11">
    <location>
        <begin position="268"/>
        <end position="290"/>
    </location>
</feature>
<dbReference type="PRINTS" id="PR01176">
    <property type="entry name" value="GABABRECEPTR"/>
</dbReference>
<organism evidence="13 14">
    <name type="scientific">Littorina saxatilis</name>
    <dbReference type="NCBI Taxonomy" id="31220"/>
    <lineage>
        <taxon>Eukaryota</taxon>
        <taxon>Metazoa</taxon>
        <taxon>Spiralia</taxon>
        <taxon>Lophotrochozoa</taxon>
        <taxon>Mollusca</taxon>
        <taxon>Gastropoda</taxon>
        <taxon>Caenogastropoda</taxon>
        <taxon>Littorinimorpha</taxon>
        <taxon>Littorinoidea</taxon>
        <taxon>Littorinidae</taxon>
        <taxon>Littorina</taxon>
    </lineage>
</organism>
<dbReference type="InterPro" id="IPR017978">
    <property type="entry name" value="GPCR_3_C"/>
</dbReference>
<keyword evidence="2 11" id="KW-0812">Transmembrane</keyword>
<evidence type="ECO:0000256" key="2">
    <source>
        <dbReference type="ARBA" id="ARBA00022692"/>
    </source>
</evidence>
<evidence type="ECO:0000256" key="5">
    <source>
        <dbReference type="ARBA" id="ARBA00023136"/>
    </source>
</evidence>
<comment type="caution">
    <text evidence="13">The sequence shown here is derived from an EMBL/GenBank/DDBJ whole genome shotgun (WGS) entry which is preliminary data.</text>
</comment>
<feature type="transmembrane region" description="Helical" evidence="11">
    <location>
        <begin position="90"/>
        <end position="109"/>
    </location>
</feature>
<feature type="region of interest" description="Disordered" evidence="10">
    <location>
        <begin position="916"/>
        <end position="946"/>
    </location>
</feature>
<dbReference type="EMBL" id="JBAMIC010000007">
    <property type="protein sequence ID" value="KAK7105881.1"/>
    <property type="molecule type" value="Genomic_DNA"/>
</dbReference>
<evidence type="ECO:0000256" key="4">
    <source>
        <dbReference type="ARBA" id="ARBA00023040"/>
    </source>
</evidence>
<feature type="compositionally biased region" description="Polar residues" evidence="10">
    <location>
        <begin position="695"/>
        <end position="721"/>
    </location>
</feature>